<protein>
    <submittedName>
        <fullName evidence="4">Acetylhydrolase</fullName>
    </submittedName>
</protein>
<dbReference type="InterPro" id="IPR051532">
    <property type="entry name" value="Ester_Hydrolysis_Enzymes"/>
</dbReference>
<dbReference type="Pfam" id="PF14607">
    <property type="entry name" value="GxDLY"/>
    <property type="match status" value="1"/>
</dbReference>
<keyword evidence="4" id="KW-0378">Hydrolase</keyword>
<dbReference type="EMBL" id="QSII01000003">
    <property type="protein sequence ID" value="RHC88999.1"/>
    <property type="molecule type" value="Genomic_DNA"/>
</dbReference>
<dbReference type="InterPro" id="IPR036514">
    <property type="entry name" value="SGNH_hydro_sf"/>
</dbReference>
<dbReference type="Gene3D" id="2.60.120.260">
    <property type="entry name" value="Galactose-binding domain-like"/>
    <property type="match status" value="1"/>
</dbReference>
<dbReference type="RefSeq" id="WP_122203957.1">
    <property type="nucleotide sequence ID" value="NZ_JADMVT010000017.1"/>
</dbReference>
<dbReference type="AlphaFoldDB" id="A0A3R6H5Q8"/>
<sequence>MNKSSYQRIIYVILIFLYFFSSAHSQLKWHNPLKVNYPVVQNYGFERSDEYLYGRLPCKAKKIVSTSVWNLACQSAGLAIHFYTNSPQICVRYMVSDPLSFPHMPLTGVTGVDLYCIDNDGKWYYCFGGYSLKDTVIYSYSRFPQNKYHDKGYEFRLYLPLYNRVKWMEIGVLDTYDLTFIPASDEKPIVLYGTSITQGACASRSAMAWSTILQRTLDYPLVNLGFSGKGTMDKELIGLIGNINARLYILDCLPNLYDLSRNDLIDRLVSCVKKLREKSSVPILMLEHAGSSNMEMDTLQYSYVANVNAGSREAYEQLSAEGIPEIYYLSREELNLSMDSWVDLVHPNDFGMSQYANVVEMKVRDILNIPSSTSSTTCPVTQRRCVDYEWLDRHLKIVDLVCKKKPKAIILGNSITHYWGGDPSCDIKNGSECWEKEMNPRGYLNLGCAWDRIENLLWRVYHGELEGYEAEKIVVMIGINNVGLDSEEDIVKGIKFLLSEIRVRQPKADIKVVGLLPCRNQEHQVKSINKQLKRIAERDAYFYSDPGRLLLLDNGCIDECLFTDGTHLNEKGYNRIVKELISFE</sequence>
<accession>A0A3R6H5Q8</accession>
<name>A0A3R6H5Q8_9BACT</name>
<dbReference type="PANTHER" id="PTHR30383">
    <property type="entry name" value="THIOESTERASE 1/PROTEASE 1/LYSOPHOSPHOLIPASE L1"/>
    <property type="match status" value="1"/>
</dbReference>
<evidence type="ECO:0000259" key="2">
    <source>
        <dbReference type="Pfam" id="PF14606"/>
    </source>
</evidence>
<feature type="domain" description="SGNH hydrolase-type esterase N-terminal" evidence="3">
    <location>
        <begin position="27"/>
        <end position="173"/>
    </location>
</feature>
<comment type="caution">
    <text evidence="4">The sequence shown here is derived from an EMBL/GenBank/DDBJ whole genome shotgun (WGS) entry which is preliminary data.</text>
</comment>
<dbReference type="Proteomes" id="UP000286260">
    <property type="component" value="Unassembled WGS sequence"/>
</dbReference>
<dbReference type="InterPro" id="IPR013830">
    <property type="entry name" value="SGNH_hydro"/>
</dbReference>
<gene>
    <name evidence="4" type="ORF">DW828_03465</name>
</gene>
<dbReference type="InterPro" id="IPR032740">
    <property type="entry name" value="GxDLY"/>
</dbReference>
<dbReference type="Pfam" id="PF14606">
    <property type="entry name" value="Lipase_GDSL_3"/>
    <property type="match status" value="1"/>
</dbReference>
<proteinExistence type="predicted"/>
<feature type="domain" description="SGNH hydrolase-type esterase" evidence="2">
    <location>
        <begin position="186"/>
        <end position="363"/>
    </location>
</feature>
<feature type="domain" description="SGNH hydrolase-type esterase" evidence="1">
    <location>
        <begin position="411"/>
        <end position="574"/>
    </location>
</feature>
<evidence type="ECO:0000259" key="3">
    <source>
        <dbReference type="Pfam" id="PF14607"/>
    </source>
</evidence>
<dbReference type="SUPFAM" id="SSF52266">
    <property type="entry name" value="SGNH hydrolase"/>
    <property type="match status" value="2"/>
</dbReference>
<dbReference type="Gene3D" id="3.40.50.1110">
    <property type="entry name" value="SGNH hydrolase"/>
    <property type="match status" value="2"/>
</dbReference>
<evidence type="ECO:0000313" key="4">
    <source>
        <dbReference type="EMBL" id="RHC88999.1"/>
    </source>
</evidence>
<evidence type="ECO:0000313" key="5">
    <source>
        <dbReference type="Proteomes" id="UP000286260"/>
    </source>
</evidence>
<dbReference type="Pfam" id="PF13472">
    <property type="entry name" value="Lipase_GDSL_2"/>
    <property type="match status" value="1"/>
</dbReference>
<reference evidence="4 5" key="1">
    <citation type="submission" date="2018-08" db="EMBL/GenBank/DDBJ databases">
        <title>A genome reference for cultivated species of the human gut microbiota.</title>
        <authorList>
            <person name="Zou Y."/>
            <person name="Xue W."/>
            <person name="Luo G."/>
        </authorList>
    </citation>
    <scope>NUCLEOTIDE SEQUENCE [LARGE SCALE GENOMIC DNA]</scope>
    <source>
        <strain evidence="4 5">AM34-17</strain>
    </source>
</reference>
<evidence type="ECO:0000259" key="1">
    <source>
        <dbReference type="Pfam" id="PF13472"/>
    </source>
</evidence>
<dbReference type="GO" id="GO:0016788">
    <property type="term" value="F:hydrolase activity, acting on ester bonds"/>
    <property type="evidence" value="ECO:0007669"/>
    <property type="project" value="UniProtKB-ARBA"/>
</dbReference>
<organism evidence="4 5">
    <name type="scientific">Parabacteroides merdae</name>
    <dbReference type="NCBI Taxonomy" id="46503"/>
    <lineage>
        <taxon>Bacteria</taxon>
        <taxon>Pseudomonadati</taxon>
        <taxon>Bacteroidota</taxon>
        <taxon>Bacteroidia</taxon>
        <taxon>Bacteroidales</taxon>
        <taxon>Tannerellaceae</taxon>
        <taxon>Parabacteroides</taxon>
    </lineage>
</organism>